<name>A0A168ARL6_9HYPO</name>
<accession>A0A168ARL6</accession>
<evidence type="ECO:0000313" key="10">
    <source>
        <dbReference type="Proteomes" id="UP000078544"/>
    </source>
</evidence>
<evidence type="ECO:0000259" key="8">
    <source>
        <dbReference type="Pfam" id="PF20684"/>
    </source>
</evidence>
<comment type="caution">
    <text evidence="9">The sequence shown here is derived from an EMBL/GenBank/DDBJ whole genome shotgun (WGS) entry which is preliminary data.</text>
</comment>
<feature type="transmembrane region" description="Helical" evidence="7">
    <location>
        <begin position="20"/>
        <end position="43"/>
    </location>
</feature>
<dbReference type="OrthoDB" id="5329176at2759"/>
<evidence type="ECO:0000256" key="7">
    <source>
        <dbReference type="SAM" id="Phobius"/>
    </source>
</evidence>
<evidence type="ECO:0000256" key="4">
    <source>
        <dbReference type="ARBA" id="ARBA00023136"/>
    </source>
</evidence>
<dbReference type="InterPro" id="IPR049326">
    <property type="entry name" value="Rhodopsin_dom_fungi"/>
</dbReference>
<feature type="domain" description="Rhodopsin" evidence="8">
    <location>
        <begin position="210"/>
        <end position="303"/>
    </location>
</feature>
<feature type="region of interest" description="Disordered" evidence="6">
    <location>
        <begin position="313"/>
        <end position="337"/>
    </location>
</feature>
<dbReference type="Pfam" id="PF20684">
    <property type="entry name" value="Fung_rhodopsin"/>
    <property type="match status" value="2"/>
</dbReference>
<feature type="compositionally biased region" description="Polar residues" evidence="6">
    <location>
        <begin position="313"/>
        <end position="323"/>
    </location>
</feature>
<dbReference type="EMBL" id="AZGY01000011">
    <property type="protein sequence ID" value="KZZ94249.1"/>
    <property type="molecule type" value="Genomic_DNA"/>
</dbReference>
<sequence length="398" mass="44400">MSSNGFIQYNPDLVDEDRGQHILILSVVFSVLIVLSTTLRIILKLWSKMGLGPADYLILISLAFNLAGNMLEVQAVQAGFGRHLQFLPRDQVLTIKRLSQYNILLANIALWAVKISVCCFLLSLVQVAHQRTRWIIFGLIAITTVASTTQGILWGLQARPLEKLWNPDIPGEVSDIKTLVLSIIAFTSETFQSFARVSFFANNCTDLLRSKVVNSITDLFYALSPVYFIGRLRLSLGKRLIIIALTGSGLLVFATSITRVGFDGDFYEPDSTWALYKVYLCTIIERNLAEIVADLPACFALFRTLHKKTVESLSQRQSQQPSMEGSHFRGSKSFGGSDSLGRKHNPLSFDDEIPLQGRVHLPSDDKVIHMQTRIDVESHCVGTEDKEKLASDSTWSMA</sequence>
<keyword evidence="4 7" id="KW-0472">Membrane</keyword>
<keyword evidence="2 7" id="KW-0812">Transmembrane</keyword>
<comment type="similarity">
    <text evidence="5">Belongs to the SAT4 family.</text>
</comment>
<evidence type="ECO:0000256" key="6">
    <source>
        <dbReference type="SAM" id="MobiDB-lite"/>
    </source>
</evidence>
<gene>
    <name evidence="9" type="ORF">AAL_05216</name>
</gene>
<keyword evidence="10" id="KW-1185">Reference proteome</keyword>
<evidence type="ECO:0000256" key="3">
    <source>
        <dbReference type="ARBA" id="ARBA00022989"/>
    </source>
</evidence>
<keyword evidence="3 7" id="KW-1133">Transmembrane helix</keyword>
<protein>
    <submittedName>
        <fullName evidence="9">Integral membrane protein</fullName>
    </submittedName>
</protein>
<dbReference type="InterPro" id="IPR052337">
    <property type="entry name" value="SAT4-like"/>
</dbReference>
<evidence type="ECO:0000313" key="9">
    <source>
        <dbReference type="EMBL" id="KZZ94249.1"/>
    </source>
</evidence>
<proteinExistence type="inferred from homology"/>
<feature type="transmembrane region" description="Helical" evidence="7">
    <location>
        <begin position="104"/>
        <end position="128"/>
    </location>
</feature>
<evidence type="ECO:0000256" key="5">
    <source>
        <dbReference type="ARBA" id="ARBA00038359"/>
    </source>
</evidence>
<feature type="transmembrane region" description="Helical" evidence="7">
    <location>
        <begin position="240"/>
        <end position="262"/>
    </location>
</feature>
<dbReference type="Proteomes" id="UP000078544">
    <property type="component" value="Unassembled WGS sequence"/>
</dbReference>
<feature type="transmembrane region" description="Helical" evidence="7">
    <location>
        <begin position="134"/>
        <end position="156"/>
    </location>
</feature>
<evidence type="ECO:0000256" key="2">
    <source>
        <dbReference type="ARBA" id="ARBA00022692"/>
    </source>
</evidence>
<feature type="domain" description="Rhodopsin" evidence="8">
    <location>
        <begin position="39"/>
        <end position="182"/>
    </location>
</feature>
<dbReference type="PANTHER" id="PTHR33048">
    <property type="entry name" value="PTH11-LIKE INTEGRAL MEMBRANE PROTEIN (AFU_ORTHOLOGUE AFUA_5G11245)"/>
    <property type="match status" value="1"/>
</dbReference>
<comment type="subcellular location">
    <subcellularLocation>
        <location evidence="1">Membrane</location>
        <topology evidence="1">Multi-pass membrane protein</topology>
    </subcellularLocation>
</comment>
<dbReference type="AlphaFoldDB" id="A0A168ARL6"/>
<dbReference type="GO" id="GO:0016020">
    <property type="term" value="C:membrane"/>
    <property type="evidence" value="ECO:0007669"/>
    <property type="project" value="UniProtKB-SubCell"/>
</dbReference>
<evidence type="ECO:0000256" key="1">
    <source>
        <dbReference type="ARBA" id="ARBA00004141"/>
    </source>
</evidence>
<dbReference type="PANTHER" id="PTHR33048:SF146">
    <property type="entry name" value="INTEGRAL MEMBRANE PROTEIN"/>
    <property type="match status" value="1"/>
</dbReference>
<organism evidence="9 10">
    <name type="scientific">Moelleriella libera RCEF 2490</name>
    <dbReference type="NCBI Taxonomy" id="1081109"/>
    <lineage>
        <taxon>Eukaryota</taxon>
        <taxon>Fungi</taxon>
        <taxon>Dikarya</taxon>
        <taxon>Ascomycota</taxon>
        <taxon>Pezizomycotina</taxon>
        <taxon>Sordariomycetes</taxon>
        <taxon>Hypocreomycetidae</taxon>
        <taxon>Hypocreales</taxon>
        <taxon>Clavicipitaceae</taxon>
        <taxon>Moelleriella</taxon>
    </lineage>
</organism>
<reference evidence="9 10" key="1">
    <citation type="journal article" date="2016" name="Genome Biol. Evol.">
        <title>Divergent and convergent evolution of fungal pathogenicity.</title>
        <authorList>
            <person name="Shang Y."/>
            <person name="Xiao G."/>
            <person name="Zheng P."/>
            <person name="Cen K."/>
            <person name="Zhan S."/>
            <person name="Wang C."/>
        </authorList>
    </citation>
    <scope>NUCLEOTIDE SEQUENCE [LARGE SCALE GENOMIC DNA]</scope>
    <source>
        <strain evidence="9 10">RCEF 2490</strain>
    </source>
</reference>